<keyword evidence="2" id="KW-1185">Reference proteome</keyword>
<protein>
    <submittedName>
        <fullName evidence="1">Uncharacterized protein</fullName>
    </submittedName>
</protein>
<reference evidence="1 2" key="1">
    <citation type="submission" date="2020-08" db="EMBL/GenBank/DDBJ databases">
        <title>Plant Genome Project.</title>
        <authorList>
            <person name="Zhang R.-G."/>
        </authorList>
    </citation>
    <scope>NUCLEOTIDE SEQUENCE [LARGE SCALE GENOMIC DNA]</scope>
    <source>
        <tissue evidence="1">Rhizome</tissue>
    </source>
</reference>
<dbReference type="Proteomes" id="UP000734854">
    <property type="component" value="Unassembled WGS sequence"/>
</dbReference>
<proteinExistence type="predicted"/>
<dbReference type="PANTHER" id="PTHR11005">
    <property type="entry name" value="LYSOSOMAL ACID LIPASE-RELATED"/>
    <property type="match status" value="1"/>
</dbReference>
<accession>A0A8J5HK43</accession>
<evidence type="ECO:0000313" key="2">
    <source>
        <dbReference type="Proteomes" id="UP000734854"/>
    </source>
</evidence>
<dbReference type="InterPro" id="IPR029058">
    <property type="entry name" value="AB_hydrolase_fold"/>
</dbReference>
<comment type="caution">
    <text evidence="1">The sequence shown here is derived from an EMBL/GenBank/DDBJ whole genome shotgun (WGS) entry which is preliminary data.</text>
</comment>
<organism evidence="1 2">
    <name type="scientific">Zingiber officinale</name>
    <name type="common">Ginger</name>
    <name type="synonym">Amomum zingiber</name>
    <dbReference type="NCBI Taxonomy" id="94328"/>
    <lineage>
        <taxon>Eukaryota</taxon>
        <taxon>Viridiplantae</taxon>
        <taxon>Streptophyta</taxon>
        <taxon>Embryophyta</taxon>
        <taxon>Tracheophyta</taxon>
        <taxon>Spermatophyta</taxon>
        <taxon>Magnoliopsida</taxon>
        <taxon>Liliopsida</taxon>
        <taxon>Zingiberales</taxon>
        <taxon>Zingiberaceae</taxon>
        <taxon>Zingiber</taxon>
    </lineage>
</organism>
<sequence length="190" mass="20979">MNSFEQSLGFILADSGFDVWVGNVHGTRWSHGHTNLPVHEKVRLLCFILADSGFDVWVGNVHGTRWSQGILGLESARMGAGTTMGLAAFTVPDFVKMVEAAALHYNLVNPESLREAWNAFNLNCSFVSTLQMLLSMGIHQLNPRRRYLLLQLVPHGLLLGVGTSSIFNKDNYGHIDYILSMLLMATSTSS</sequence>
<dbReference type="EMBL" id="JACMSC010000003">
    <property type="protein sequence ID" value="KAG6529749.1"/>
    <property type="molecule type" value="Genomic_DNA"/>
</dbReference>
<gene>
    <name evidence="1" type="ORF">ZIOFF_011963</name>
</gene>
<name>A0A8J5HK43_ZINOF</name>
<evidence type="ECO:0000313" key="1">
    <source>
        <dbReference type="EMBL" id="KAG6529749.1"/>
    </source>
</evidence>
<dbReference type="AlphaFoldDB" id="A0A8J5HK43"/>
<dbReference type="Gene3D" id="3.40.50.1820">
    <property type="entry name" value="alpha/beta hydrolase"/>
    <property type="match status" value="1"/>
</dbReference>